<dbReference type="AlphaFoldDB" id="A0A1I7PHM9"/>
<dbReference type="KEGG" id="obg:Verru16b_00158"/>
<evidence type="ECO:0000313" key="2">
    <source>
        <dbReference type="Proteomes" id="UP000095228"/>
    </source>
</evidence>
<dbReference type="RefSeq" id="WP_069960506.1">
    <property type="nucleotide sequence ID" value="NZ_CP016094.1"/>
</dbReference>
<evidence type="ECO:0000313" key="1">
    <source>
        <dbReference type="EMBL" id="AOS43117.1"/>
    </source>
</evidence>
<keyword evidence="2" id="KW-1185">Reference proteome</keyword>
<protein>
    <submittedName>
        <fullName evidence="1">Uncharacterized protein</fullName>
    </submittedName>
</protein>
<dbReference type="OrthoDB" id="9806213at2"/>
<dbReference type="EMBL" id="CP016094">
    <property type="protein sequence ID" value="AOS43117.1"/>
    <property type="molecule type" value="Genomic_DNA"/>
</dbReference>
<reference evidence="1 2" key="1">
    <citation type="submission" date="2016-06" db="EMBL/GenBank/DDBJ databases">
        <title>Three novel species with peptidoglycan cell walls form the new genus Lacunisphaera gen. nov. in the family Opitutaceae of the verrucomicrobial subdivision 4.</title>
        <authorList>
            <person name="Rast P."/>
            <person name="Gloeckner I."/>
            <person name="Jogler M."/>
            <person name="Boedeker C."/>
            <person name="Jeske O."/>
            <person name="Wiegand S."/>
            <person name="Reinhardt R."/>
            <person name="Schumann P."/>
            <person name="Rohde M."/>
            <person name="Spring S."/>
            <person name="Gloeckner F.O."/>
            <person name="Jogler C."/>
        </authorList>
    </citation>
    <scope>NUCLEOTIDE SEQUENCE [LARGE SCALE GENOMIC DNA]</scope>
    <source>
        <strain evidence="1 2">IG16b</strain>
    </source>
</reference>
<organism evidence="1 2">
    <name type="scientific">Lacunisphaera limnophila</name>
    <dbReference type="NCBI Taxonomy" id="1838286"/>
    <lineage>
        <taxon>Bacteria</taxon>
        <taxon>Pseudomonadati</taxon>
        <taxon>Verrucomicrobiota</taxon>
        <taxon>Opitutia</taxon>
        <taxon>Opitutales</taxon>
        <taxon>Opitutaceae</taxon>
        <taxon>Lacunisphaera</taxon>
    </lineage>
</organism>
<sequence length="253" mass="28476">MSFASARRLPENAGLAYIGERVARGLSIPDAMADRMLRTPNRNGRPNADVVRQIIGVAVRHRLNRHWQVDFPSHMGEAEAACYEHPYHHLHRTLRPDRDGWWVNPHADSRLRAALTRRERFLATPFGASPPEFTWFESAVIPDDTLLAVARDDDFTHGILQSRAFVLWWQEVHSRRTPTLAVDSFPFPWPPATELNALTAAQEEQRHAIARAARAPDFDALNAAVAAAYGWPADLDDAALLEKLTDLNRTRGG</sequence>
<dbReference type="STRING" id="1838286.Verru16b_00158"/>
<gene>
    <name evidence="1" type="ORF">Verru16b_00158</name>
</gene>
<accession>A0A1I7PHM9</accession>
<proteinExistence type="predicted"/>
<dbReference type="Proteomes" id="UP000095228">
    <property type="component" value="Chromosome"/>
</dbReference>
<name>A0A1I7PHM9_9BACT</name>